<dbReference type="GO" id="GO:0005351">
    <property type="term" value="F:carbohydrate:proton symporter activity"/>
    <property type="evidence" value="ECO:0007669"/>
    <property type="project" value="TreeGrafter"/>
</dbReference>
<name>W9XKE8_9EURO</name>
<feature type="transmembrane region" description="Helical" evidence="8">
    <location>
        <begin position="369"/>
        <end position="388"/>
    </location>
</feature>
<dbReference type="InterPro" id="IPR020846">
    <property type="entry name" value="MFS_dom"/>
</dbReference>
<proteinExistence type="inferred from homology"/>
<evidence type="ECO:0000256" key="6">
    <source>
        <dbReference type="ARBA" id="ARBA00023136"/>
    </source>
</evidence>
<dbReference type="NCBIfam" id="TIGR00879">
    <property type="entry name" value="SP"/>
    <property type="match status" value="1"/>
</dbReference>
<dbReference type="Gene3D" id="1.20.1250.20">
    <property type="entry name" value="MFS general substrate transporter like domains"/>
    <property type="match status" value="1"/>
</dbReference>
<reference evidence="10 11" key="1">
    <citation type="submission" date="2013-03" db="EMBL/GenBank/DDBJ databases">
        <title>The Genome Sequence of Capronia epimyces CBS 606.96.</title>
        <authorList>
            <consortium name="The Broad Institute Genomics Platform"/>
            <person name="Cuomo C."/>
            <person name="de Hoog S."/>
            <person name="Gorbushina A."/>
            <person name="Walker B."/>
            <person name="Young S.K."/>
            <person name="Zeng Q."/>
            <person name="Gargeya S."/>
            <person name="Fitzgerald M."/>
            <person name="Haas B."/>
            <person name="Abouelleil A."/>
            <person name="Allen A.W."/>
            <person name="Alvarado L."/>
            <person name="Arachchi H.M."/>
            <person name="Berlin A.M."/>
            <person name="Chapman S.B."/>
            <person name="Gainer-Dewar J."/>
            <person name="Goldberg J."/>
            <person name="Griggs A."/>
            <person name="Gujja S."/>
            <person name="Hansen M."/>
            <person name="Howarth C."/>
            <person name="Imamovic A."/>
            <person name="Ireland A."/>
            <person name="Larimer J."/>
            <person name="McCowan C."/>
            <person name="Murphy C."/>
            <person name="Pearson M."/>
            <person name="Poon T.W."/>
            <person name="Priest M."/>
            <person name="Roberts A."/>
            <person name="Saif S."/>
            <person name="Shea T."/>
            <person name="Sisk P."/>
            <person name="Sykes S."/>
            <person name="Wortman J."/>
            <person name="Nusbaum C."/>
            <person name="Birren B."/>
        </authorList>
    </citation>
    <scope>NUCLEOTIDE SEQUENCE [LARGE SCALE GENOMIC DNA]</scope>
    <source>
        <strain evidence="10 11">CBS 606.96</strain>
    </source>
</reference>
<dbReference type="OrthoDB" id="6612291at2759"/>
<evidence type="ECO:0000256" key="7">
    <source>
        <dbReference type="RuleBase" id="RU003346"/>
    </source>
</evidence>
<keyword evidence="3 7" id="KW-0813">Transport</keyword>
<comment type="similarity">
    <text evidence="2 7">Belongs to the major facilitator superfamily. Sugar transporter (TC 2.A.1.1) family.</text>
</comment>
<feature type="transmembrane region" description="Helical" evidence="8">
    <location>
        <begin position="474"/>
        <end position="492"/>
    </location>
</feature>
<dbReference type="SUPFAM" id="SSF103473">
    <property type="entry name" value="MFS general substrate transporter"/>
    <property type="match status" value="1"/>
</dbReference>
<evidence type="ECO:0000259" key="9">
    <source>
        <dbReference type="PROSITE" id="PS50850"/>
    </source>
</evidence>
<dbReference type="InterPro" id="IPR003663">
    <property type="entry name" value="Sugar/inositol_transpt"/>
</dbReference>
<evidence type="ECO:0000256" key="3">
    <source>
        <dbReference type="ARBA" id="ARBA00022448"/>
    </source>
</evidence>
<dbReference type="InterPro" id="IPR005828">
    <property type="entry name" value="MFS_sugar_transport-like"/>
</dbReference>
<evidence type="ECO:0000256" key="4">
    <source>
        <dbReference type="ARBA" id="ARBA00022692"/>
    </source>
</evidence>
<dbReference type="PANTHER" id="PTHR48022">
    <property type="entry name" value="PLASTIDIC GLUCOSE TRANSPORTER 4"/>
    <property type="match status" value="1"/>
</dbReference>
<feature type="transmembrane region" description="Helical" evidence="8">
    <location>
        <begin position="186"/>
        <end position="208"/>
    </location>
</feature>
<dbReference type="PANTHER" id="PTHR48022:SF5">
    <property type="entry name" value="ALPHA-GLUCOSIDES PERMEASE MPH2-RELATED"/>
    <property type="match status" value="1"/>
</dbReference>
<evidence type="ECO:0000313" key="10">
    <source>
        <dbReference type="EMBL" id="EXJ80698.1"/>
    </source>
</evidence>
<dbReference type="PROSITE" id="PS50850">
    <property type="entry name" value="MFS"/>
    <property type="match status" value="1"/>
</dbReference>
<protein>
    <recommendedName>
        <fullName evidence="9">Major facilitator superfamily (MFS) profile domain-containing protein</fullName>
    </recommendedName>
</protein>
<dbReference type="InterPro" id="IPR036259">
    <property type="entry name" value="MFS_trans_sf"/>
</dbReference>
<evidence type="ECO:0000256" key="8">
    <source>
        <dbReference type="SAM" id="Phobius"/>
    </source>
</evidence>
<dbReference type="eggNOG" id="KOG0254">
    <property type="taxonomic scope" value="Eukaryota"/>
</dbReference>
<feature type="transmembrane region" description="Helical" evidence="8">
    <location>
        <begin position="439"/>
        <end position="462"/>
    </location>
</feature>
<gene>
    <name evidence="10" type="ORF">A1O3_06982</name>
</gene>
<evidence type="ECO:0000313" key="11">
    <source>
        <dbReference type="Proteomes" id="UP000019478"/>
    </source>
</evidence>
<feature type="transmembrane region" description="Helical" evidence="8">
    <location>
        <begin position="127"/>
        <end position="144"/>
    </location>
</feature>
<comment type="caution">
    <text evidence="10">The sequence shown here is derived from an EMBL/GenBank/DDBJ whole genome shotgun (WGS) entry which is preliminary data.</text>
</comment>
<feature type="domain" description="Major facilitator superfamily (MFS) profile" evidence="9">
    <location>
        <begin position="50"/>
        <end position="496"/>
    </location>
</feature>
<dbReference type="GeneID" id="19171086"/>
<evidence type="ECO:0000256" key="2">
    <source>
        <dbReference type="ARBA" id="ARBA00010992"/>
    </source>
</evidence>
<organism evidence="10 11">
    <name type="scientific">Capronia epimyces CBS 606.96</name>
    <dbReference type="NCBI Taxonomy" id="1182542"/>
    <lineage>
        <taxon>Eukaryota</taxon>
        <taxon>Fungi</taxon>
        <taxon>Dikarya</taxon>
        <taxon>Ascomycota</taxon>
        <taxon>Pezizomycotina</taxon>
        <taxon>Eurotiomycetes</taxon>
        <taxon>Chaetothyriomycetidae</taxon>
        <taxon>Chaetothyriales</taxon>
        <taxon>Herpotrichiellaceae</taxon>
        <taxon>Capronia</taxon>
    </lineage>
</organism>
<dbReference type="AlphaFoldDB" id="W9XKE8"/>
<dbReference type="GO" id="GO:0016020">
    <property type="term" value="C:membrane"/>
    <property type="evidence" value="ECO:0007669"/>
    <property type="project" value="UniProtKB-SubCell"/>
</dbReference>
<evidence type="ECO:0000256" key="1">
    <source>
        <dbReference type="ARBA" id="ARBA00004141"/>
    </source>
</evidence>
<feature type="transmembrane region" description="Helical" evidence="8">
    <location>
        <begin position="345"/>
        <end position="362"/>
    </location>
</feature>
<dbReference type="FunFam" id="1.20.1250.20:FF:000078">
    <property type="entry name" value="MFS maltose transporter, putative"/>
    <property type="match status" value="1"/>
</dbReference>
<dbReference type="Proteomes" id="UP000019478">
    <property type="component" value="Unassembled WGS sequence"/>
</dbReference>
<feature type="transmembrane region" description="Helical" evidence="8">
    <location>
        <begin position="400"/>
        <end position="418"/>
    </location>
</feature>
<keyword evidence="6 8" id="KW-0472">Membrane</keyword>
<feature type="transmembrane region" description="Helical" evidence="8">
    <location>
        <begin position="156"/>
        <end position="174"/>
    </location>
</feature>
<feature type="transmembrane region" description="Helical" evidence="8">
    <location>
        <begin position="220"/>
        <end position="237"/>
    </location>
</feature>
<dbReference type="EMBL" id="AMGY01000006">
    <property type="protein sequence ID" value="EXJ80698.1"/>
    <property type="molecule type" value="Genomic_DNA"/>
</dbReference>
<dbReference type="HOGENOM" id="CLU_001265_11_5_1"/>
<keyword evidence="5 8" id="KW-1133">Transmembrane helix</keyword>
<sequence length="531" mass="59227">MGPIEVKTQVAEAPPTIQEEWLPDAQDGNTQEHNLSLRDAIKLYPKSIFWSMVMSAAIFMEGYDTMLMGNLFGQTTFQRHYGQHVKANKYEIPAKWQAGLSNGSACGQMIGLLLAGWVSERFGFRKTMLAGLSIITALIFIQFFAPSLEVLEVGQVLFGIPMGLFQTLPIVYAMEISPARLQPYLTVWVNSCWAIGHLIGAGILRGVLSIENEWSYKIPFAIQWFWPVLLIPILSFAPESPWWLVRQGRLEEAKVVLRGLRTDERGGLDIDKNVALMVVTIEYERRVNTETSYLACFKGIDLQRTLVPIGIYCIQTLSGNPLRSYSTYFLEQAGLPTTQAFNMTIVNYSLALVGGFAAWALLPIFGRRVIYVWSLVAMLFLMIIIGALGIPQAHSSNTSYSWAIGAILIITSFLYNATMGPLTNTICAEIPSALLRSKVVVLARFCYTISSIIAGVLTPYQLNTSAWNWGAKTGFFWAGGCLISVIFAYFWVPESKDRTTADMDILYGRKLAARHFSRAEVNLVEAVVEKQ</sequence>
<dbReference type="RefSeq" id="XP_007735286.1">
    <property type="nucleotide sequence ID" value="XM_007737096.1"/>
</dbReference>
<dbReference type="Pfam" id="PF00083">
    <property type="entry name" value="Sugar_tr"/>
    <property type="match status" value="1"/>
</dbReference>
<evidence type="ECO:0000256" key="5">
    <source>
        <dbReference type="ARBA" id="ARBA00022989"/>
    </source>
</evidence>
<keyword evidence="4 8" id="KW-0812">Transmembrane</keyword>
<keyword evidence="11" id="KW-1185">Reference proteome</keyword>
<dbReference type="InterPro" id="IPR050360">
    <property type="entry name" value="MFS_Sugar_Transporters"/>
</dbReference>
<comment type="subcellular location">
    <subcellularLocation>
        <location evidence="1">Membrane</location>
        <topology evidence="1">Multi-pass membrane protein</topology>
    </subcellularLocation>
</comment>
<accession>W9XKE8</accession>